<gene>
    <name evidence="1" type="ORF">OCBIM_22031239mg</name>
</gene>
<sequence>MSFPLTKGFIFVRFTFSSLDFRLCFHVQNFFYNSSTHSARRTKSSVYRSSHGQLILLFCHGLLVS</sequence>
<dbReference type="AlphaFoldDB" id="A0A0L8GM82"/>
<proteinExistence type="predicted"/>
<evidence type="ECO:0000313" key="1">
    <source>
        <dbReference type="EMBL" id="KOF78116.1"/>
    </source>
</evidence>
<dbReference type="EMBL" id="KQ421206">
    <property type="protein sequence ID" value="KOF78116.1"/>
    <property type="molecule type" value="Genomic_DNA"/>
</dbReference>
<protein>
    <submittedName>
        <fullName evidence="1">Uncharacterized protein</fullName>
    </submittedName>
</protein>
<name>A0A0L8GM82_OCTBM</name>
<accession>A0A0L8GM82</accession>
<reference evidence="1" key="1">
    <citation type="submission" date="2015-07" db="EMBL/GenBank/DDBJ databases">
        <title>MeaNS - Measles Nucleotide Surveillance Program.</title>
        <authorList>
            <person name="Tran T."/>
            <person name="Druce J."/>
        </authorList>
    </citation>
    <scope>NUCLEOTIDE SEQUENCE</scope>
    <source>
        <strain evidence="1">UCB-OBI-ISO-001</strain>
        <tissue evidence="1">Gonad</tissue>
    </source>
</reference>
<organism evidence="1">
    <name type="scientific">Octopus bimaculoides</name>
    <name type="common">California two-spotted octopus</name>
    <dbReference type="NCBI Taxonomy" id="37653"/>
    <lineage>
        <taxon>Eukaryota</taxon>
        <taxon>Metazoa</taxon>
        <taxon>Spiralia</taxon>
        <taxon>Lophotrochozoa</taxon>
        <taxon>Mollusca</taxon>
        <taxon>Cephalopoda</taxon>
        <taxon>Coleoidea</taxon>
        <taxon>Octopodiformes</taxon>
        <taxon>Octopoda</taxon>
        <taxon>Incirrata</taxon>
        <taxon>Octopodidae</taxon>
        <taxon>Octopus</taxon>
    </lineage>
</organism>